<keyword evidence="6 7" id="KW-0472">Membrane</keyword>
<feature type="transmembrane region" description="Helical" evidence="7">
    <location>
        <begin position="130"/>
        <end position="154"/>
    </location>
</feature>
<dbReference type="PANTHER" id="PTHR43163:SF2">
    <property type="entry name" value="ABC TRANSPORTER PERMEASE PROTEIN"/>
    <property type="match status" value="1"/>
</dbReference>
<dbReference type="InterPro" id="IPR035906">
    <property type="entry name" value="MetI-like_sf"/>
</dbReference>
<keyword evidence="2 7" id="KW-0813">Transport</keyword>
<organism evidence="9 10">
    <name type="scientific">Allomesorhizobium camelthorni</name>
    <dbReference type="NCBI Taxonomy" id="475069"/>
    <lineage>
        <taxon>Bacteria</taxon>
        <taxon>Pseudomonadati</taxon>
        <taxon>Pseudomonadota</taxon>
        <taxon>Alphaproteobacteria</taxon>
        <taxon>Hyphomicrobiales</taxon>
        <taxon>Phyllobacteriaceae</taxon>
        <taxon>Allomesorhizobium</taxon>
    </lineage>
</organism>
<sequence length="326" mass="35821">MFAFAIRRLIQAAGVMLVVALISFLMFRFVGDPVNQLVGVDTTPEQRAQLREDLGLNDPVYVQFARFVGKAARFDFGISYQIKQPVAQLIASRLPATLELSFVSAIFALLVGLPMGVYTGLYRDTLLSRLFLAISLVGISLPTFLIGILLIFIFSVNLGWLPSFGRGETVSIGGFWTTGLLTRSGLVSLILPAITLGLFQMTLIMRLVRGEMLEVLRTDYIKFARARGLSRRAINFGHALKNTLVPVITITGLQIGSIIAFSIITETVFQWPGMGLLFLQAVQNVDIPIMAAYLLLIAFLFTLINFIVDLLYVAVDPRIRLGGTAG</sequence>
<feature type="transmembrane region" description="Helical" evidence="7">
    <location>
        <begin position="186"/>
        <end position="208"/>
    </location>
</feature>
<feature type="transmembrane region" description="Helical" evidence="7">
    <location>
        <begin position="289"/>
        <end position="312"/>
    </location>
</feature>
<proteinExistence type="inferred from homology"/>
<dbReference type="Gene3D" id="1.10.3720.10">
    <property type="entry name" value="MetI-like"/>
    <property type="match status" value="1"/>
</dbReference>
<reference evidence="9 10" key="1">
    <citation type="submission" date="2020-02" db="EMBL/GenBank/DDBJ databases">
        <title>Genome sequence of strain CCNWXJ40-4.</title>
        <authorList>
            <person name="Gao J."/>
            <person name="Sun J."/>
        </authorList>
    </citation>
    <scope>NUCLEOTIDE SEQUENCE [LARGE SCALE GENOMIC DNA]</scope>
    <source>
        <strain evidence="9 10">CCNWXJ 40-4</strain>
    </source>
</reference>
<comment type="caution">
    <text evidence="9">The sequence shown here is derived from an EMBL/GenBank/DDBJ whole genome shotgun (WGS) entry which is preliminary data.</text>
</comment>
<keyword evidence="4 7" id="KW-0812">Transmembrane</keyword>
<gene>
    <name evidence="9" type="ORF">G6N73_06180</name>
</gene>
<evidence type="ECO:0000256" key="6">
    <source>
        <dbReference type="ARBA" id="ARBA00023136"/>
    </source>
</evidence>
<dbReference type="Pfam" id="PF19300">
    <property type="entry name" value="BPD_transp_1_N"/>
    <property type="match status" value="1"/>
</dbReference>
<dbReference type="GO" id="GO:0005886">
    <property type="term" value="C:plasma membrane"/>
    <property type="evidence" value="ECO:0007669"/>
    <property type="project" value="UniProtKB-SubCell"/>
</dbReference>
<keyword evidence="3" id="KW-1003">Cell membrane</keyword>
<keyword evidence="10" id="KW-1185">Reference proteome</keyword>
<evidence type="ECO:0000256" key="3">
    <source>
        <dbReference type="ARBA" id="ARBA00022475"/>
    </source>
</evidence>
<dbReference type="GO" id="GO:0055085">
    <property type="term" value="P:transmembrane transport"/>
    <property type="evidence" value="ECO:0007669"/>
    <property type="project" value="InterPro"/>
</dbReference>
<dbReference type="Proteomes" id="UP001642900">
    <property type="component" value="Unassembled WGS sequence"/>
</dbReference>
<dbReference type="PANTHER" id="PTHR43163">
    <property type="entry name" value="DIPEPTIDE TRANSPORT SYSTEM PERMEASE PROTEIN DPPB-RELATED"/>
    <property type="match status" value="1"/>
</dbReference>
<evidence type="ECO:0000256" key="2">
    <source>
        <dbReference type="ARBA" id="ARBA00022448"/>
    </source>
</evidence>
<dbReference type="AlphaFoldDB" id="A0A6G4W835"/>
<dbReference type="RefSeq" id="WP_165024796.1">
    <property type="nucleotide sequence ID" value="NZ_JAAKZF010000004.1"/>
</dbReference>
<evidence type="ECO:0000256" key="7">
    <source>
        <dbReference type="RuleBase" id="RU363032"/>
    </source>
</evidence>
<evidence type="ECO:0000256" key="4">
    <source>
        <dbReference type="ARBA" id="ARBA00022692"/>
    </source>
</evidence>
<feature type="transmembrane region" description="Helical" evidence="7">
    <location>
        <begin position="100"/>
        <end position="118"/>
    </location>
</feature>
<dbReference type="SUPFAM" id="SSF161098">
    <property type="entry name" value="MetI-like"/>
    <property type="match status" value="1"/>
</dbReference>
<dbReference type="EMBL" id="JAAKZF010000004">
    <property type="protein sequence ID" value="NGO50769.1"/>
    <property type="molecule type" value="Genomic_DNA"/>
</dbReference>
<accession>A0A6G4W835</accession>
<feature type="transmembrane region" description="Helical" evidence="7">
    <location>
        <begin position="12"/>
        <end position="30"/>
    </location>
</feature>
<protein>
    <submittedName>
        <fullName evidence="9">ABC transporter permease</fullName>
    </submittedName>
</protein>
<dbReference type="CDD" id="cd06261">
    <property type="entry name" value="TM_PBP2"/>
    <property type="match status" value="1"/>
</dbReference>
<evidence type="ECO:0000256" key="1">
    <source>
        <dbReference type="ARBA" id="ARBA00004651"/>
    </source>
</evidence>
<name>A0A6G4W835_9HYPH</name>
<keyword evidence="5 7" id="KW-1133">Transmembrane helix</keyword>
<evidence type="ECO:0000313" key="9">
    <source>
        <dbReference type="EMBL" id="NGO50769.1"/>
    </source>
</evidence>
<feature type="domain" description="ABC transmembrane type-1" evidence="8">
    <location>
        <begin position="94"/>
        <end position="312"/>
    </location>
</feature>
<feature type="transmembrane region" description="Helical" evidence="7">
    <location>
        <begin position="244"/>
        <end position="269"/>
    </location>
</feature>
<comment type="subcellular location">
    <subcellularLocation>
        <location evidence="1 7">Cell membrane</location>
        <topology evidence="1 7">Multi-pass membrane protein</topology>
    </subcellularLocation>
</comment>
<evidence type="ECO:0000259" key="8">
    <source>
        <dbReference type="PROSITE" id="PS50928"/>
    </source>
</evidence>
<dbReference type="InterPro" id="IPR045621">
    <property type="entry name" value="BPD_transp_1_N"/>
</dbReference>
<dbReference type="PROSITE" id="PS50928">
    <property type="entry name" value="ABC_TM1"/>
    <property type="match status" value="1"/>
</dbReference>
<comment type="similarity">
    <text evidence="7">Belongs to the binding-protein-dependent transport system permease family.</text>
</comment>
<dbReference type="Pfam" id="PF00528">
    <property type="entry name" value="BPD_transp_1"/>
    <property type="match status" value="1"/>
</dbReference>
<dbReference type="InterPro" id="IPR000515">
    <property type="entry name" value="MetI-like"/>
</dbReference>
<evidence type="ECO:0000313" key="10">
    <source>
        <dbReference type="Proteomes" id="UP001642900"/>
    </source>
</evidence>
<evidence type="ECO:0000256" key="5">
    <source>
        <dbReference type="ARBA" id="ARBA00022989"/>
    </source>
</evidence>